<name>A0A2H3SGY9_FUSOX</name>
<dbReference type="VEuPathDB" id="FungiDB:HZS61_004233"/>
<dbReference type="PROSITE" id="PS00463">
    <property type="entry name" value="ZN2_CY6_FUNGAL_1"/>
    <property type="match status" value="1"/>
</dbReference>
<feature type="region of interest" description="Disordered" evidence="4">
    <location>
        <begin position="1"/>
        <end position="21"/>
    </location>
</feature>
<dbReference type="PROSITE" id="PS50048">
    <property type="entry name" value="ZN2_CY6_FUNGAL_2"/>
    <property type="match status" value="1"/>
</dbReference>
<dbReference type="Pfam" id="PF00172">
    <property type="entry name" value="Zn_clus"/>
    <property type="match status" value="1"/>
</dbReference>
<evidence type="ECO:0000256" key="2">
    <source>
        <dbReference type="ARBA" id="ARBA00022723"/>
    </source>
</evidence>
<dbReference type="InterPro" id="IPR007219">
    <property type="entry name" value="XnlR_reg_dom"/>
</dbReference>
<dbReference type="EMBL" id="FMJY01000001">
    <property type="protein sequence ID" value="SCO75818.1"/>
    <property type="molecule type" value="Genomic_DNA"/>
</dbReference>
<dbReference type="SUPFAM" id="SSF57701">
    <property type="entry name" value="Zn2/Cys6 DNA-binding domain"/>
    <property type="match status" value="1"/>
</dbReference>
<evidence type="ECO:0000259" key="5">
    <source>
        <dbReference type="PROSITE" id="PS50048"/>
    </source>
</evidence>
<dbReference type="VEuPathDB" id="FungiDB:FOXG_10355"/>
<accession>A0A2H3SGY9</accession>
<keyword evidence="3" id="KW-0539">Nucleus</keyword>
<dbReference type="VEuPathDB" id="FungiDB:FOIG_10729"/>
<dbReference type="AlphaFoldDB" id="A0A2H3SGY9"/>
<dbReference type="CDD" id="cd12148">
    <property type="entry name" value="fungal_TF_MHR"/>
    <property type="match status" value="1"/>
</dbReference>
<dbReference type="VEuPathDB" id="FungiDB:FOC1_g10000753"/>
<keyword evidence="2" id="KW-0479">Metal-binding</keyword>
<dbReference type="VEuPathDB" id="FungiDB:FOZG_14556"/>
<sequence>MANSDMSNSVGASPGANQAPPLPAFQPRSCFACRRRKVRCDRQSPCLSCTRNITDCVFPTPGRATRHGSTSAQTPKIKQAHLLSRLQRLESVVEILAAQVKGPTESGTLELDGAGFVSQGIGKEGRGSALDDNTARLGEELGRLVIDENGSVYIGNQFWAAFRDEINQIKQVFDNDDRQGDFYSAETSSLNGSIPRDLTRQRRDDSLLFLFWESRAQDVPLKDLQAFPSQLPIIWQIYIENVDHYSKMLHVPTFEKRIQDLQGDFSRMTPGMEALMFAITMSAINSMSNEDRADKNKVKIKLHAEKSGLVARYRTGTEIALTLADFINTTELDIIQAFSIFLDTVQTMESPKYVWSMAGLLARVAVSAGLHRDGSNFPGMSPFNIEMRRRLWWNILFIDGRSGSDQIAEASLHEEMFDTKLPTNANDTDLDPSMKVPPVARNAITDTTPILVRSELWRLTQRTSSSLSAFKSKGRMDLVETLKLCRETTRRLDRDYFNKLACSSPAQLFLMRAIRLVLDKYELTLSHRIVHSGGSNHDPPAEAHVAWLIGSASSILEQSADLLTEPSFRQWSWQLRSSVPWHALSIILSHICSQPWGPALDHAWTAVENQLFILPEEAKRDPLWNPVSRLLHQARKLHAEQATKRATLGNTARLPETAPQVGSVEYSAEGSLGLVAVGWNMASPGTSDDFILDTVDSEQWDAMMALIMDRSLTTFAFCF</sequence>
<proteinExistence type="predicted"/>
<dbReference type="VEuPathDB" id="FungiDB:FOMG_07113"/>
<dbReference type="VEuPathDB" id="FungiDB:FOC4_g10009355"/>
<comment type="subcellular location">
    <subcellularLocation>
        <location evidence="1">Nucleus</location>
    </subcellularLocation>
</comment>
<evidence type="ECO:0000256" key="4">
    <source>
        <dbReference type="SAM" id="MobiDB-lite"/>
    </source>
</evidence>
<dbReference type="PANTHER" id="PTHR31001">
    <property type="entry name" value="UNCHARACTERIZED TRANSCRIPTIONAL REGULATORY PROTEIN"/>
    <property type="match status" value="1"/>
</dbReference>
<dbReference type="InterPro" id="IPR050613">
    <property type="entry name" value="Sec_Metabolite_Reg"/>
</dbReference>
<evidence type="ECO:0000313" key="7">
    <source>
        <dbReference type="Proteomes" id="UP000219369"/>
    </source>
</evidence>
<dbReference type="Gene3D" id="4.10.240.10">
    <property type="entry name" value="Zn(2)-C6 fungal-type DNA-binding domain"/>
    <property type="match status" value="1"/>
</dbReference>
<evidence type="ECO:0000256" key="1">
    <source>
        <dbReference type="ARBA" id="ARBA00004123"/>
    </source>
</evidence>
<feature type="compositionally biased region" description="Polar residues" evidence="4">
    <location>
        <begin position="1"/>
        <end position="11"/>
    </location>
</feature>
<dbReference type="GO" id="GO:0005634">
    <property type="term" value="C:nucleus"/>
    <property type="evidence" value="ECO:0007669"/>
    <property type="project" value="UniProtKB-SubCell"/>
</dbReference>
<dbReference type="SMART" id="SM00066">
    <property type="entry name" value="GAL4"/>
    <property type="match status" value="1"/>
</dbReference>
<dbReference type="Pfam" id="PF04082">
    <property type="entry name" value="Fungal_trans"/>
    <property type="match status" value="1"/>
</dbReference>
<dbReference type="Proteomes" id="UP000219369">
    <property type="component" value="Unassembled WGS sequence"/>
</dbReference>
<dbReference type="GO" id="GO:0000981">
    <property type="term" value="F:DNA-binding transcription factor activity, RNA polymerase II-specific"/>
    <property type="evidence" value="ECO:0007669"/>
    <property type="project" value="InterPro"/>
</dbReference>
<dbReference type="OrthoDB" id="435881at2759"/>
<evidence type="ECO:0000256" key="3">
    <source>
        <dbReference type="ARBA" id="ARBA00023242"/>
    </source>
</evidence>
<dbReference type="PANTHER" id="PTHR31001:SF50">
    <property type="entry name" value="ZN(II)2CYS6 TRANSCRIPTION FACTOR (EUROFUNG)"/>
    <property type="match status" value="1"/>
</dbReference>
<dbReference type="CDD" id="cd00067">
    <property type="entry name" value="GAL4"/>
    <property type="match status" value="1"/>
</dbReference>
<protein>
    <recommendedName>
        <fullName evidence="5">Zn(2)-C6 fungal-type domain-containing protein</fullName>
    </recommendedName>
</protein>
<dbReference type="GO" id="GO:0006351">
    <property type="term" value="P:DNA-templated transcription"/>
    <property type="evidence" value="ECO:0007669"/>
    <property type="project" value="InterPro"/>
</dbReference>
<gene>
    <name evidence="6" type="ORF">FRV6_00030</name>
</gene>
<dbReference type="InterPro" id="IPR001138">
    <property type="entry name" value="Zn2Cys6_DnaBD"/>
</dbReference>
<feature type="domain" description="Zn(2)-C6 fungal-type" evidence="5">
    <location>
        <begin position="29"/>
        <end position="58"/>
    </location>
</feature>
<dbReference type="GO" id="GO:0008270">
    <property type="term" value="F:zinc ion binding"/>
    <property type="evidence" value="ECO:0007669"/>
    <property type="project" value="InterPro"/>
</dbReference>
<reference evidence="7" key="1">
    <citation type="submission" date="2016-09" db="EMBL/GenBank/DDBJ databases">
        <authorList>
            <person name="Guldener U."/>
        </authorList>
    </citation>
    <scope>NUCLEOTIDE SEQUENCE [LARGE SCALE GENOMIC DNA]</scope>
    <source>
        <strain evidence="7">V64-1</strain>
    </source>
</reference>
<dbReference type="InterPro" id="IPR036864">
    <property type="entry name" value="Zn2-C6_fun-type_DNA-bd_sf"/>
</dbReference>
<dbReference type="GO" id="GO:0003677">
    <property type="term" value="F:DNA binding"/>
    <property type="evidence" value="ECO:0007669"/>
    <property type="project" value="InterPro"/>
</dbReference>
<evidence type="ECO:0000313" key="6">
    <source>
        <dbReference type="EMBL" id="SCO75818.1"/>
    </source>
</evidence>
<organism evidence="6 7">
    <name type="scientific">Fusarium oxysporum</name>
    <name type="common">Fusarium vascular wilt</name>
    <dbReference type="NCBI Taxonomy" id="5507"/>
    <lineage>
        <taxon>Eukaryota</taxon>
        <taxon>Fungi</taxon>
        <taxon>Dikarya</taxon>
        <taxon>Ascomycota</taxon>
        <taxon>Pezizomycotina</taxon>
        <taxon>Sordariomycetes</taxon>
        <taxon>Hypocreomycetidae</taxon>
        <taxon>Hypocreales</taxon>
        <taxon>Nectriaceae</taxon>
        <taxon>Fusarium</taxon>
        <taxon>Fusarium oxysporum species complex</taxon>
    </lineage>
</organism>